<dbReference type="EMBL" id="LXSL01000021">
    <property type="protein sequence ID" value="OAM27729.1"/>
    <property type="molecule type" value="Genomic_DNA"/>
</dbReference>
<feature type="compositionally biased region" description="Basic and acidic residues" evidence="1">
    <location>
        <begin position="9"/>
        <end position="22"/>
    </location>
</feature>
<feature type="region of interest" description="Disordered" evidence="1">
    <location>
        <begin position="1"/>
        <end position="27"/>
    </location>
</feature>
<accession>A0A1A9RXW1</accession>
<evidence type="ECO:0000256" key="1">
    <source>
        <dbReference type="SAM" id="MobiDB-lite"/>
    </source>
</evidence>
<dbReference type="RefSeq" id="WP_067592808.1">
    <property type="nucleotide sequence ID" value="NZ_LXSL01000021.1"/>
</dbReference>
<evidence type="ECO:0000313" key="3">
    <source>
        <dbReference type="Proteomes" id="UP000077885"/>
    </source>
</evidence>
<name>A0A1A9RXW1_9NEIS</name>
<gene>
    <name evidence="2" type="ORF">A7P95_06325</name>
</gene>
<keyword evidence="3" id="KW-1185">Reference proteome</keyword>
<evidence type="ECO:0000313" key="2">
    <source>
        <dbReference type="EMBL" id="OAM27729.1"/>
    </source>
</evidence>
<organism evidence="2 3">
    <name type="scientific">Eikenella longinqua</name>
    <dbReference type="NCBI Taxonomy" id="1795827"/>
    <lineage>
        <taxon>Bacteria</taxon>
        <taxon>Pseudomonadati</taxon>
        <taxon>Pseudomonadota</taxon>
        <taxon>Betaproteobacteria</taxon>
        <taxon>Neisseriales</taxon>
        <taxon>Neisseriaceae</taxon>
        <taxon>Eikenella</taxon>
    </lineage>
</organism>
<protein>
    <submittedName>
        <fullName evidence="2">Uncharacterized protein</fullName>
    </submittedName>
</protein>
<sequence length="73" mass="7907">MQQHANKRQQNDDEVGKQDQQRRAQPFDWLLLEQSPDVAQPNERVAGADGLRFAEIAVGIAAGLFFGGGEGGA</sequence>
<reference evidence="3" key="1">
    <citation type="submission" date="2016-05" db="EMBL/GenBank/DDBJ databases">
        <title>Draft genome of Corynebacterium afermentans subsp. afermentans LCDC 88199T.</title>
        <authorList>
            <person name="Bernier A.-M."/>
            <person name="Bernard K."/>
        </authorList>
    </citation>
    <scope>NUCLEOTIDE SEQUENCE [LARGE SCALE GENOMIC DNA]</scope>
    <source>
        <strain evidence="3">NML02-A-017</strain>
    </source>
</reference>
<comment type="caution">
    <text evidence="2">The sequence shown here is derived from an EMBL/GenBank/DDBJ whole genome shotgun (WGS) entry which is preliminary data.</text>
</comment>
<proteinExistence type="predicted"/>
<dbReference type="AlphaFoldDB" id="A0A1A9RXW1"/>
<dbReference type="Proteomes" id="UP000077885">
    <property type="component" value="Unassembled WGS sequence"/>
</dbReference>